<dbReference type="InterPro" id="IPR035965">
    <property type="entry name" value="PAS-like_dom_sf"/>
</dbReference>
<feature type="transmembrane region" description="Helical" evidence="11">
    <location>
        <begin position="236"/>
        <end position="255"/>
    </location>
</feature>
<dbReference type="PROSITE" id="PS50112">
    <property type="entry name" value="PAS"/>
    <property type="match status" value="1"/>
</dbReference>
<keyword evidence="11" id="KW-0472">Membrane</keyword>
<proteinExistence type="inferred from homology"/>
<feature type="modified residue" description="4-aspartylphosphate" evidence="10">
    <location>
        <position position="768"/>
    </location>
</feature>
<evidence type="ECO:0000256" key="6">
    <source>
        <dbReference type="ARBA" id="ARBA00022679"/>
    </source>
</evidence>
<evidence type="ECO:0000256" key="5">
    <source>
        <dbReference type="ARBA" id="ARBA00022553"/>
    </source>
</evidence>
<accession>A0A6M0RUE1</accession>
<dbReference type="PROSITE" id="PS50110">
    <property type="entry name" value="RESPONSE_REGULATORY"/>
    <property type="match status" value="2"/>
</dbReference>
<evidence type="ECO:0000259" key="14">
    <source>
        <dbReference type="PROSITE" id="PS50112"/>
    </source>
</evidence>
<dbReference type="SMART" id="SM00388">
    <property type="entry name" value="HisKA"/>
    <property type="match status" value="1"/>
</dbReference>
<keyword evidence="7" id="KW-0418">Kinase</keyword>
<dbReference type="PANTHER" id="PTHR43047">
    <property type="entry name" value="TWO-COMPONENT HISTIDINE PROTEIN KINASE"/>
    <property type="match status" value="1"/>
</dbReference>
<dbReference type="CDD" id="cd00130">
    <property type="entry name" value="PAS"/>
    <property type="match status" value="1"/>
</dbReference>
<keyword evidence="5 10" id="KW-0597">Phosphoprotein</keyword>
<evidence type="ECO:0000259" key="15">
    <source>
        <dbReference type="PROSITE" id="PS50885"/>
    </source>
</evidence>
<dbReference type="InterPro" id="IPR005467">
    <property type="entry name" value="His_kinase_dom"/>
</dbReference>
<dbReference type="InterPro" id="IPR036890">
    <property type="entry name" value="HATPase_C_sf"/>
</dbReference>
<evidence type="ECO:0000256" key="10">
    <source>
        <dbReference type="PROSITE-ProRule" id="PRU00169"/>
    </source>
</evidence>
<dbReference type="FunFam" id="3.30.565.10:FF:000010">
    <property type="entry name" value="Sensor histidine kinase RcsC"/>
    <property type="match status" value="1"/>
</dbReference>
<evidence type="ECO:0000259" key="12">
    <source>
        <dbReference type="PROSITE" id="PS50109"/>
    </source>
</evidence>
<dbReference type="SMART" id="SM00304">
    <property type="entry name" value="HAMP"/>
    <property type="match status" value="1"/>
</dbReference>
<dbReference type="InterPro" id="IPR011006">
    <property type="entry name" value="CheY-like_superfamily"/>
</dbReference>
<keyword evidence="17" id="KW-1185">Reference proteome</keyword>
<evidence type="ECO:0000256" key="2">
    <source>
        <dbReference type="ARBA" id="ARBA00004370"/>
    </source>
</evidence>
<feature type="modified residue" description="4-aspartylphosphate" evidence="10">
    <location>
        <position position="889"/>
    </location>
</feature>
<dbReference type="PANTHER" id="PTHR43047:SF72">
    <property type="entry name" value="OSMOSENSING HISTIDINE PROTEIN KINASE SLN1"/>
    <property type="match status" value="1"/>
</dbReference>
<dbReference type="InterPro" id="IPR013656">
    <property type="entry name" value="PAS_4"/>
</dbReference>
<protein>
    <recommendedName>
        <fullName evidence="9">Circadian input-output histidine kinase CikA</fullName>
        <ecNumber evidence="4">2.7.13.3</ecNumber>
    </recommendedName>
</protein>
<evidence type="ECO:0000256" key="7">
    <source>
        <dbReference type="ARBA" id="ARBA00022777"/>
    </source>
</evidence>
<gene>
    <name evidence="16" type="ORF">DXZ20_28420</name>
</gene>
<dbReference type="SUPFAM" id="SSF55785">
    <property type="entry name" value="PYP-like sensor domain (PAS domain)"/>
    <property type="match status" value="1"/>
</dbReference>
<evidence type="ECO:0000256" key="9">
    <source>
        <dbReference type="ARBA" id="ARBA00074306"/>
    </source>
</evidence>
<dbReference type="NCBIfam" id="TIGR00229">
    <property type="entry name" value="sensory_box"/>
    <property type="match status" value="1"/>
</dbReference>
<keyword evidence="11" id="KW-1133">Transmembrane helix</keyword>
<dbReference type="GO" id="GO:0000155">
    <property type="term" value="F:phosphorelay sensor kinase activity"/>
    <property type="evidence" value="ECO:0007669"/>
    <property type="project" value="InterPro"/>
</dbReference>
<dbReference type="CDD" id="cd06225">
    <property type="entry name" value="HAMP"/>
    <property type="match status" value="1"/>
</dbReference>
<dbReference type="SMART" id="SM00448">
    <property type="entry name" value="REC"/>
    <property type="match status" value="1"/>
</dbReference>
<dbReference type="SUPFAM" id="SSF47384">
    <property type="entry name" value="Homodimeric domain of signal transducing histidine kinase"/>
    <property type="match status" value="1"/>
</dbReference>
<reference evidence="16 17" key="1">
    <citation type="journal article" date="2020" name="Microb. Ecol.">
        <title>Ecogenomics of the Marine Benthic Filamentous Cyanobacterium Adonisia.</title>
        <authorList>
            <person name="Walter J.M."/>
            <person name="Coutinho F.H."/>
            <person name="Leomil L."/>
            <person name="Hargreaves P.I."/>
            <person name="Campeao M.E."/>
            <person name="Vieira V.V."/>
            <person name="Silva B.S."/>
            <person name="Fistarol G.O."/>
            <person name="Salomon P.S."/>
            <person name="Sawabe T."/>
            <person name="Mino S."/>
            <person name="Hosokawa M."/>
            <person name="Miyashita H."/>
            <person name="Maruyama F."/>
            <person name="van Verk M.C."/>
            <person name="Dutilh B.E."/>
            <person name="Thompson C.C."/>
            <person name="Thompson F.L."/>
        </authorList>
    </citation>
    <scope>NUCLEOTIDE SEQUENCE [LARGE SCALE GENOMIC DNA]</scope>
    <source>
        <strain evidence="16 17">CCMR0081</strain>
    </source>
</reference>
<evidence type="ECO:0000256" key="8">
    <source>
        <dbReference type="ARBA" id="ARBA00023012"/>
    </source>
</evidence>
<feature type="transmembrane region" description="Helical" evidence="11">
    <location>
        <begin position="33"/>
        <end position="55"/>
    </location>
</feature>
<evidence type="ECO:0000256" key="3">
    <source>
        <dbReference type="ARBA" id="ARBA00006402"/>
    </source>
</evidence>
<dbReference type="InterPro" id="IPR001789">
    <property type="entry name" value="Sig_transdc_resp-reg_receiver"/>
</dbReference>
<dbReference type="Gene3D" id="1.10.287.130">
    <property type="match status" value="1"/>
</dbReference>
<dbReference type="Pfam" id="PF00672">
    <property type="entry name" value="HAMP"/>
    <property type="match status" value="1"/>
</dbReference>
<comment type="subcellular location">
    <subcellularLocation>
        <location evidence="2">Membrane</location>
    </subcellularLocation>
</comment>
<dbReference type="SUPFAM" id="SSF55874">
    <property type="entry name" value="ATPase domain of HSP90 chaperone/DNA topoisomerase II/histidine kinase"/>
    <property type="match status" value="1"/>
</dbReference>
<sequence length="931" mass="103372">MSIQPSSSANSSHGILPAQVRSWLRNLKVIQKIGLGYALVVGIVVAGTGTGISIARRYEFKAYQGNEDAIEEILSLRNLEKSLNRFIAYERQLITWLENPDQFLINYDLYRSSGRDFQKDWLSLQQKYDDDIESGVEETEDELELLDELVENYDGVVETNLEELDQFVKGMDLSDLQDRELLVARQEFVDLNRRPAALELEEFAENLAALADFIEEDELRESREIVQESARLQAQVITISVILSLIFASLLAYLISRTISQPLRAVEETALQVTRDENFNLRAGVVNQDEIGSLAQSLNQLIEWVGAYTHALRTTQQDLETRAQELNAIIDTLGDGLLVIDAAGQITRANPALRKMFRLNGTPLRGRPMQDVFDRSITDLIVQNQAAPDINLSVEVNLLEKRVGQALVTAITSNRETTASSEPGKAHGSVVLIRDITTEKEVDQMKTDFLSTVSHELRTPLTSVLGFAKLIQKKLEDTVLPAVSADTKKTNRAVRQVRENLGIIVSEGERLTSLINDVLDISKIEAGKIEWNMQPTSVAEILDQAISATSVLFQASGLDLIREVEPGLPEVICDRNRLVQVLINLLSNAIKFTDSGSVTCRIYQQDAEIVVSIIDTGIGLSEDDLEKVFEKFTQVGEVMTDKPKGTGLGLPICKQIVEHHEGRIWVESQQGQGSTFSFTLPVNISQESEATNVNLQSLVQRLKENVDRAVTPTEKSQKTILVVDDEPHIRQLLRQELEAVGYQVKTAKDGMDGLNQVKAEPPDLIILDVMMPTINGFDLAAVLKNNPATMGIPTIILSIIQDQQRGYRLGIDRYLTKPIDTEALLRDIKILLDQGTSNRKVLVVDMDVSTTKNLTDVLLSRGYTVTEATTGKEGIAKALALQPDMIIVDSAISIEHDLVNTLRFDNGLETIFIIMVEASQVADISNPTEPT</sequence>
<dbReference type="InterPro" id="IPR003594">
    <property type="entry name" value="HATPase_dom"/>
</dbReference>
<dbReference type="GO" id="GO:0005886">
    <property type="term" value="C:plasma membrane"/>
    <property type="evidence" value="ECO:0007669"/>
    <property type="project" value="TreeGrafter"/>
</dbReference>
<evidence type="ECO:0000259" key="13">
    <source>
        <dbReference type="PROSITE" id="PS50110"/>
    </source>
</evidence>
<dbReference type="Gene3D" id="3.30.450.20">
    <property type="entry name" value="PAS domain"/>
    <property type="match status" value="1"/>
</dbReference>
<feature type="domain" description="Response regulatory" evidence="13">
    <location>
        <begin position="719"/>
        <end position="832"/>
    </location>
</feature>
<dbReference type="SMART" id="SM00091">
    <property type="entry name" value="PAS"/>
    <property type="match status" value="1"/>
</dbReference>
<dbReference type="SUPFAM" id="SSF52172">
    <property type="entry name" value="CheY-like"/>
    <property type="match status" value="2"/>
</dbReference>
<dbReference type="Pfam" id="PF00072">
    <property type="entry name" value="Response_reg"/>
    <property type="match status" value="1"/>
</dbReference>
<dbReference type="InterPro" id="IPR003661">
    <property type="entry name" value="HisK_dim/P_dom"/>
</dbReference>
<dbReference type="PROSITE" id="PS50109">
    <property type="entry name" value="HIS_KIN"/>
    <property type="match status" value="1"/>
</dbReference>
<name>A0A6M0RUE1_9CYAN</name>
<dbReference type="Pfam" id="PF02518">
    <property type="entry name" value="HATPase_c"/>
    <property type="match status" value="1"/>
</dbReference>
<evidence type="ECO:0000256" key="4">
    <source>
        <dbReference type="ARBA" id="ARBA00012438"/>
    </source>
</evidence>
<dbReference type="InterPro" id="IPR003660">
    <property type="entry name" value="HAMP_dom"/>
</dbReference>
<dbReference type="InterPro" id="IPR004358">
    <property type="entry name" value="Sig_transdc_His_kin-like_C"/>
</dbReference>
<dbReference type="AlphaFoldDB" id="A0A6M0RUE1"/>
<dbReference type="Pfam" id="PF00512">
    <property type="entry name" value="HisKA"/>
    <property type="match status" value="1"/>
</dbReference>
<feature type="domain" description="Histidine kinase" evidence="12">
    <location>
        <begin position="452"/>
        <end position="684"/>
    </location>
</feature>
<comment type="caution">
    <text evidence="16">The sequence shown here is derived from an EMBL/GenBank/DDBJ whole genome shotgun (WGS) entry which is preliminary data.</text>
</comment>
<feature type="domain" description="HAMP" evidence="15">
    <location>
        <begin position="257"/>
        <end position="310"/>
    </location>
</feature>
<dbReference type="SMART" id="SM00387">
    <property type="entry name" value="HATPase_c"/>
    <property type="match status" value="1"/>
</dbReference>
<comment type="similarity">
    <text evidence="3">In the N-terminal section; belongs to the phytochrome family.</text>
</comment>
<feature type="domain" description="Response regulatory" evidence="13">
    <location>
        <begin position="840"/>
        <end position="931"/>
    </location>
</feature>
<dbReference type="EMBL" id="QXHD01000004">
    <property type="protein sequence ID" value="NEZ59500.1"/>
    <property type="molecule type" value="Genomic_DNA"/>
</dbReference>
<dbReference type="Gene3D" id="3.40.50.2300">
    <property type="match status" value="2"/>
</dbReference>
<keyword evidence="8" id="KW-0902">Two-component regulatory system</keyword>
<dbReference type="PROSITE" id="PS50885">
    <property type="entry name" value="HAMP"/>
    <property type="match status" value="1"/>
</dbReference>
<dbReference type="InterPro" id="IPR000014">
    <property type="entry name" value="PAS"/>
</dbReference>
<keyword evidence="11" id="KW-0812">Transmembrane</keyword>
<evidence type="ECO:0000256" key="11">
    <source>
        <dbReference type="SAM" id="Phobius"/>
    </source>
</evidence>
<organism evidence="16 17">
    <name type="scientific">Adonisia turfae CCMR0081</name>
    <dbReference type="NCBI Taxonomy" id="2292702"/>
    <lineage>
        <taxon>Bacteria</taxon>
        <taxon>Bacillati</taxon>
        <taxon>Cyanobacteriota</taxon>
        <taxon>Adonisia</taxon>
        <taxon>Adonisia turfae</taxon>
    </lineage>
</organism>
<feature type="domain" description="PAS" evidence="14">
    <location>
        <begin position="322"/>
        <end position="374"/>
    </location>
</feature>
<dbReference type="Gene3D" id="6.10.340.10">
    <property type="match status" value="1"/>
</dbReference>
<comment type="catalytic activity">
    <reaction evidence="1">
        <text>ATP + protein L-histidine = ADP + protein N-phospho-L-histidine.</text>
        <dbReference type="EC" id="2.7.13.3"/>
    </reaction>
</comment>
<dbReference type="RefSeq" id="WP_163702464.1">
    <property type="nucleotide sequence ID" value="NZ_QXHD01000004.1"/>
</dbReference>
<evidence type="ECO:0000313" key="17">
    <source>
        <dbReference type="Proteomes" id="UP000481033"/>
    </source>
</evidence>
<dbReference type="PRINTS" id="PR00344">
    <property type="entry name" value="BCTRLSENSOR"/>
</dbReference>
<dbReference type="Pfam" id="PF08448">
    <property type="entry name" value="PAS_4"/>
    <property type="match status" value="1"/>
</dbReference>
<evidence type="ECO:0000256" key="1">
    <source>
        <dbReference type="ARBA" id="ARBA00000085"/>
    </source>
</evidence>
<evidence type="ECO:0000313" key="16">
    <source>
        <dbReference type="EMBL" id="NEZ59500.1"/>
    </source>
</evidence>
<dbReference type="InterPro" id="IPR036097">
    <property type="entry name" value="HisK_dim/P_sf"/>
</dbReference>
<dbReference type="CDD" id="cd00082">
    <property type="entry name" value="HisKA"/>
    <property type="match status" value="1"/>
</dbReference>
<dbReference type="Proteomes" id="UP000481033">
    <property type="component" value="Unassembled WGS sequence"/>
</dbReference>
<dbReference type="EC" id="2.7.13.3" evidence="4"/>
<keyword evidence="6" id="KW-0808">Transferase</keyword>
<dbReference type="CDD" id="cd17574">
    <property type="entry name" value="REC_OmpR"/>
    <property type="match status" value="1"/>
</dbReference>
<dbReference type="CDD" id="cd16922">
    <property type="entry name" value="HATPase_EvgS-ArcB-TorS-like"/>
    <property type="match status" value="1"/>
</dbReference>
<dbReference type="GO" id="GO:0009927">
    <property type="term" value="F:histidine phosphotransfer kinase activity"/>
    <property type="evidence" value="ECO:0007669"/>
    <property type="project" value="TreeGrafter"/>
</dbReference>
<dbReference type="Gene3D" id="3.30.565.10">
    <property type="entry name" value="Histidine kinase-like ATPase, C-terminal domain"/>
    <property type="match status" value="1"/>
</dbReference>